<reference evidence="1" key="2">
    <citation type="journal article" date="2015" name="Data Brief">
        <title>Shoot transcriptome of the giant reed, Arundo donax.</title>
        <authorList>
            <person name="Barrero R.A."/>
            <person name="Guerrero F.D."/>
            <person name="Moolhuijzen P."/>
            <person name="Goolsby J.A."/>
            <person name="Tidwell J."/>
            <person name="Bellgard S.E."/>
            <person name="Bellgard M.I."/>
        </authorList>
    </citation>
    <scope>NUCLEOTIDE SEQUENCE</scope>
    <source>
        <tissue evidence="1">Shoot tissue taken approximately 20 cm above the soil surface</tissue>
    </source>
</reference>
<protein>
    <submittedName>
        <fullName evidence="1">Uncharacterized protein</fullName>
    </submittedName>
</protein>
<proteinExistence type="predicted"/>
<evidence type="ECO:0000313" key="1">
    <source>
        <dbReference type="EMBL" id="JAE00527.1"/>
    </source>
</evidence>
<reference evidence="1" key="1">
    <citation type="submission" date="2014-09" db="EMBL/GenBank/DDBJ databases">
        <authorList>
            <person name="Magalhaes I.L.F."/>
            <person name="Oliveira U."/>
            <person name="Santos F.R."/>
            <person name="Vidigal T.H.D.A."/>
            <person name="Brescovit A.D."/>
            <person name="Santos A.J."/>
        </authorList>
    </citation>
    <scope>NUCLEOTIDE SEQUENCE</scope>
    <source>
        <tissue evidence="1">Shoot tissue taken approximately 20 cm above the soil surface</tissue>
    </source>
</reference>
<organism evidence="1">
    <name type="scientific">Arundo donax</name>
    <name type="common">Giant reed</name>
    <name type="synonym">Donax arundinaceus</name>
    <dbReference type="NCBI Taxonomy" id="35708"/>
    <lineage>
        <taxon>Eukaryota</taxon>
        <taxon>Viridiplantae</taxon>
        <taxon>Streptophyta</taxon>
        <taxon>Embryophyta</taxon>
        <taxon>Tracheophyta</taxon>
        <taxon>Spermatophyta</taxon>
        <taxon>Magnoliopsida</taxon>
        <taxon>Liliopsida</taxon>
        <taxon>Poales</taxon>
        <taxon>Poaceae</taxon>
        <taxon>PACMAD clade</taxon>
        <taxon>Arundinoideae</taxon>
        <taxon>Arundineae</taxon>
        <taxon>Arundo</taxon>
    </lineage>
</organism>
<dbReference type="AlphaFoldDB" id="A0A0A9EKA4"/>
<accession>A0A0A9EKA4</accession>
<dbReference type="EMBL" id="GBRH01197369">
    <property type="protein sequence ID" value="JAE00527.1"/>
    <property type="molecule type" value="Transcribed_RNA"/>
</dbReference>
<sequence>MGSGMYSAVKMRWILHVVSSKSTMTRPLAVRN</sequence>
<name>A0A0A9EKA4_ARUDO</name>